<sequence>MKFLLPTPTTNGIIAFTRQSTCRRTLGCTSTLSHTTQHLQKRCMSGTYEAYAEGMDSKRKQKPGKKQQWSGGVSATSYQNQRAARYTPVKSVEEYEEDATAILDEEEVQPDEQPSDFLPAQSFSALGFDPTLVDALHAAFPNVQEPTRIQERLIPAILSGKDVLLRDGTGSGKTFGLVLAALNKPRMVIHDRGRKRRVITTLFIVPHKDLALQIIHWIERITTASRPSPSFASIAQVLIRGSTATPTKVAIEQLKSTPPHILVCTPKAFLEVFQQDQQALQLSTLSTVIVDEVDYLVETAARKELGKSFMAAHEKQLRKLKAHPGPTREILDIVYAGRQELARRSHEREERDESENGSVAEWRNQKEAEEGHPQLVLSSATLRVHLKDYLFGESGWLNPYNLAKIMGATASAKYKQKGSKGSILHSVLVVSDRNVVQNVEGAVAAPEEEVDAATKADVAVEEVEEAEMEDDGNRYYHEKYGRTPSPFDANALEAIATGFALDVPSIALLVIPSSAPVQRAVYELREIGVNAEGLDVAIGKKGKNYLLQKDMGVVRANPRLLVATLATTRGLDLPELSHVFILGVPEGPKVNGKSVDAYVHLAGRVGRFGRPGRVVTVLGMGPGGEGWRMERILRSIGERAVRFEHFD</sequence>
<dbReference type="InterPro" id="IPR001650">
    <property type="entry name" value="Helicase_C-like"/>
</dbReference>
<dbReference type="PROSITE" id="PS51195">
    <property type="entry name" value="Q_MOTIF"/>
    <property type="match status" value="1"/>
</dbReference>
<dbReference type="GO" id="GO:0003723">
    <property type="term" value="F:RNA binding"/>
    <property type="evidence" value="ECO:0007669"/>
    <property type="project" value="TreeGrafter"/>
</dbReference>
<dbReference type="SMART" id="SM00487">
    <property type="entry name" value="DEXDc"/>
    <property type="match status" value="1"/>
</dbReference>
<reference evidence="11 12" key="1">
    <citation type="journal article" date="2020" name="ISME J.">
        <title>Uncovering the hidden diversity of litter-decomposition mechanisms in mushroom-forming fungi.</title>
        <authorList>
            <person name="Floudas D."/>
            <person name="Bentzer J."/>
            <person name="Ahren D."/>
            <person name="Johansson T."/>
            <person name="Persson P."/>
            <person name="Tunlid A."/>
        </authorList>
    </citation>
    <scope>NUCLEOTIDE SEQUENCE [LARGE SCALE GENOMIC DNA]</scope>
    <source>
        <strain evidence="11 12">CBS 101986</strain>
    </source>
</reference>
<dbReference type="PANTHER" id="PTHR47963">
    <property type="entry name" value="DEAD-BOX ATP-DEPENDENT RNA HELICASE 47, MITOCHONDRIAL"/>
    <property type="match status" value="1"/>
</dbReference>
<keyword evidence="4" id="KW-0347">Helicase</keyword>
<proteinExistence type="predicted"/>
<dbReference type="AlphaFoldDB" id="A0A8H5EV64"/>
<dbReference type="SUPFAM" id="SSF52540">
    <property type="entry name" value="P-loop containing nucleoside triphosphate hydrolases"/>
    <property type="match status" value="2"/>
</dbReference>
<dbReference type="GO" id="GO:0005524">
    <property type="term" value="F:ATP binding"/>
    <property type="evidence" value="ECO:0007669"/>
    <property type="project" value="UniProtKB-KW"/>
</dbReference>
<dbReference type="InterPro" id="IPR011545">
    <property type="entry name" value="DEAD/DEAH_box_helicase_dom"/>
</dbReference>
<dbReference type="InterPro" id="IPR014001">
    <property type="entry name" value="Helicase_ATP-bd"/>
</dbReference>
<dbReference type="Proteomes" id="UP000567179">
    <property type="component" value="Unassembled WGS sequence"/>
</dbReference>
<keyword evidence="2" id="KW-0547">Nucleotide-binding</keyword>
<feature type="compositionally biased region" description="Polar residues" evidence="7">
    <location>
        <begin position="67"/>
        <end position="77"/>
    </location>
</feature>
<evidence type="ECO:0000256" key="7">
    <source>
        <dbReference type="SAM" id="MobiDB-lite"/>
    </source>
</evidence>
<feature type="domain" description="Helicase ATP-binding" evidence="8">
    <location>
        <begin position="154"/>
        <end position="400"/>
    </location>
</feature>
<dbReference type="PROSITE" id="PS51192">
    <property type="entry name" value="HELICASE_ATP_BIND_1"/>
    <property type="match status" value="1"/>
</dbReference>
<evidence type="ECO:0000256" key="5">
    <source>
        <dbReference type="ARBA" id="ARBA00022840"/>
    </source>
</evidence>
<dbReference type="GO" id="GO:0003724">
    <property type="term" value="F:RNA helicase activity"/>
    <property type="evidence" value="ECO:0007669"/>
    <property type="project" value="UniProtKB-EC"/>
</dbReference>
<evidence type="ECO:0000256" key="6">
    <source>
        <dbReference type="PROSITE-ProRule" id="PRU00552"/>
    </source>
</evidence>
<evidence type="ECO:0000313" key="12">
    <source>
        <dbReference type="Proteomes" id="UP000567179"/>
    </source>
</evidence>
<evidence type="ECO:0000259" key="10">
    <source>
        <dbReference type="PROSITE" id="PS51195"/>
    </source>
</evidence>
<evidence type="ECO:0000259" key="8">
    <source>
        <dbReference type="PROSITE" id="PS51192"/>
    </source>
</evidence>
<dbReference type="InterPro" id="IPR014014">
    <property type="entry name" value="RNA_helicase_DEAD_Q_motif"/>
</dbReference>
<evidence type="ECO:0000313" key="11">
    <source>
        <dbReference type="EMBL" id="KAF5313243.1"/>
    </source>
</evidence>
<protein>
    <recommendedName>
        <fullName evidence="1">RNA helicase</fullName>
        <ecNumber evidence="1">3.6.4.13</ecNumber>
    </recommendedName>
</protein>
<dbReference type="PANTHER" id="PTHR47963:SF8">
    <property type="entry name" value="ATP-DEPENDENT RNA HELICASE DEAD"/>
    <property type="match status" value="1"/>
</dbReference>
<dbReference type="Gene3D" id="3.40.50.300">
    <property type="entry name" value="P-loop containing nucleotide triphosphate hydrolases"/>
    <property type="match status" value="2"/>
</dbReference>
<evidence type="ECO:0000259" key="9">
    <source>
        <dbReference type="PROSITE" id="PS51194"/>
    </source>
</evidence>
<keyword evidence="5" id="KW-0067">ATP-binding</keyword>
<feature type="domain" description="DEAD-box RNA helicase Q" evidence="10">
    <location>
        <begin position="121"/>
        <end position="151"/>
    </location>
</feature>
<dbReference type="EC" id="3.6.4.13" evidence="1"/>
<dbReference type="GO" id="GO:0016787">
    <property type="term" value="F:hydrolase activity"/>
    <property type="evidence" value="ECO:0007669"/>
    <property type="project" value="UniProtKB-KW"/>
</dbReference>
<dbReference type="OrthoDB" id="10256233at2759"/>
<feature type="region of interest" description="Disordered" evidence="7">
    <location>
        <begin position="54"/>
        <end position="77"/>
    </location>
</feature>
<keyword evidence="12" id="KW-1185">Reference proteome</keyword>
<feature type="short sequence motif" description="Q motif" evidence="6">
    <location>
        <begin position="121"/>
        <end position="151"/>
    </location>
</feature>
<dbReference type="Pfam" id="PF00270">
    <property type="entry name" value="DEAD"/>
    <property type="match status" value="1"/>
</dbReference>
<evidence type="ECO:0000256" key="2">
    <source>
        <dbReference type="ARBA" id="ARBA00022741"/>
    </source>
</evidence>
<accession>A0A8H5EV64</accession>
<feature type="domain" description="Helicase C-terminal" evidence="9">
    <location>
        <begin position="495"/>
        <end position="647"/>
    </location>
</feature>
<evidence type="ECO:0000256" key="4">
    <source>
        <dbReference type="ARBA" id="ARBA00022806"/>
    </source>
</evidence>
<evidence type="ECO:0000256" key="1">
    <source>
        <dbReference type="ARBA" id="ARBA00012552"/>
    </source>
</evidence>
<comment type="caution">
    <text evidence="11">The sequence shown here is derived from an EMBL/GenBank/DDBJ whole genome shotgun (WGS) entry which is preliminary data.</text>
</comment>
<dbReference type="PROSITE" id="PS51194">
    <property type="entry name" value="HELICASE_CTER"/>
    <property type="match status" value="1"/>
</dbReference>
<dbReference type="EMBL" id="JAACJJ010000056">
    <property type="protein sequence ID" value="KAF5313243.1"/>
    <property type="molecule type" value="Genomic_DNA"/>
</dbReference>
<name>A0A8H5EV64_9AGAR</name>
<dbReference type="Pfam" id="PF00271">
    <property type="entry name" value="Helicase_C"/>
    <property type="match status" value="1"/>
</dbReference>
<gene>
    <name evidence="11" type="ORF">D9619_002984</name>
</gene>
<organism evidence="11 12">
    <name type="scientific">Psilocybe cf. subviscida</name>
    <dbReference type="NCBI Taxonomy" id="2480587"/>
    <lineage>
        <taxon>Eukaryota</taxon>
        <taxon>Fungi</taxon>
        <taxon>Dikarya</taxon>
        <taxon>Basidiomycota</taxon>
        <taxon>Agaricomycotina</taxon>
        <taxon>Agaricomycetes</taxon>
        <taxon>Agaricomycetidae</taxon>
        <taxon>Agaricales</taxon>
        <taxon>Agaricineae</taxon>
        <taxon>Strophariaceae</taxon>
        <taxon>Psilocybe</taxon>
    </lineage>
</organism>
<dbReference type="InterPro" id="IPR050547">
    <property type="entry name" value="DEAD_box_RNA_helicases"/>
</dbReference>
<evidence type="ECO:0000256" key="3">
    <source>
        <dbReference type="ARBA" id="ARBA00022801"/>
    </source>
</evidence>
<dbReference type="SMART" id="SM00490">
    <property type="entry name" value="HELICc"/>
    <property type="match status" value="1"/>
</dbReference>
<keyword evidence="3" id="KW-0378">Hydrolase</keyword>
<dbReference type="InterPro" id="IPR027417">
    <property type="entry name" value="P-loop_NTPase"/>
</dbReference>